<name>A0A2N9YBH1_9GAMM</name>
<keyword evidence="3" id="KW-1185">Reference proteome</keyword>
<dbReference type="Proteomes" id="UP000234271">
    <property type="component" value="Chromosome"/>
</dbReference>
<evidence type="ECO:0000313" key="2">
    <source>
        <dbReference type="EMBL" id="AUI67830.1"/>
    </source>
</evidence>
<feature type="transmembrane region" description="Helical" evidence="1">
    <location>
        <begin position="41"/>
        <end position="63"/>
    </location>
</feature>
<accession>A0A2N9YBH1</accession>
<proteinExistence type="predicted"/>
<evidence type="ECO:0000256" key="1">
    <source>
        <dbReference type="SAM" id="Phobius"/>
    </source>
</evidence>
<keyword evidence="1" id="KW-0472">Membrane</keyword>
<dbReference type="NCBIfam" id="NF033632">
    <property type="entry name" value="SLATT_4"/>
    <property type="match status" value="1"/>
</dbReference>
<dbReference type="RefSeq" id="WP_062148633.1">
    <property type="nucleotide sequence ID" value="NZ_CP012373.2"/>
</dbReference>
<dbReference type="OrthoDB" id="6401895at2"/>
<protein>
    <submittedName>
        <fullName evidence="2">SLATT domain-containing protein</fullName>
    </submittedName>
</protein>
<keyword evidence="1" id="KW-1133">Transmembrane helix</keyword>
<gene>
    <name evidence="2" type="ORF">BLE401_03360</name>
</gene>
<dbReference type="EMBL" id="CP018889">
    <property type="protein sequence ID" value="AUI67830.1"/>
    <property type="molecule type" value="Genomic_DNA"/>
</dbReference>
<keyword evidence="1" id="KW-0812">Transmembrane</keyword>
<feature type="transmembrane region" description="Helical" evidence="1">
    <location>
        <begin position="69"/>
        <end position="92"/>
    </location>
</feature>
<dbReference type="AlphaFoldDB" id="A0A2N9YBH1"/>
<organism evidence="2 3">
    <name type="scientific">Beggiatoa leptomitoformis</name>
    <dbReference type="NCBI Taxonomy" id="288004"/>
    <lineage>
        <taxon>Bacteria</taxon>
        <taxon>Pseudomonadati</taxon>
        <taxon>Pseudomonadota</taxon>
        <taxon>Gammaproteobacteria</taxon>
        <taxon>Thiotrichales</taxon>
        <taxon>Thiotrichaceae</taxon>
        <taxon>Beggiatoa</taxon>
    </lineage>
</organism>
<sequence>MDMTETHWKSIDELLQQWRSRAQMAQYSHFATANYLRKLHYFLGIPSIIFSTIVGTSVFASLNEDSTSTYLRLIVGVISVLAAGLSGMQTFLRFEERAERHHLGGTQYGAVAREIEQFLFFRSCSSDEAMKFLNKIRENMDRLAESSPEIPQDIWERNSARYLRKQQAELTKEPSAWQTLQALSAQLANKKEPESPPH</sequence>
<evidence type="ECO:0000313" key="3">
    <source>
        <dbReference type="Proteomes" id="UP000234271"/>
    </source>
</evidence>
<reference evidence="3" key="1">
    <citation type="submission" date="2016-12" db="EMBL/GenBank/DDBJ databases">
        <title>Complete Genome Sequence of Beggiatoa leptomitiformis D-401.</title>
        <authorList>
            <person name="Fomenkov A."/>
            <person name="Vincze T."/>
            <person name="Grabovich M."/>
            <person name="Anton B.P."/>
            <person name="Dubinina G."/>
            <person name="Orlova M."/>
            <person name="Belousova E."/>
            <person name="Roberts R.J."/>
        </authorList>
    </citation>
    <scope>NUCLEOTIDE SEQUENCE [LARGE SCALE GENOMIC DNA]</scope>
    <source>
        <strain evidence="3">D-401</strain>
    </source>
</reference>